<keyword evidence="4" id="KW-0804">Transcription</keyword>
<dbReference type="GO" id="GO:0000160">
    <property type="term" value="P:phosphorelay signal transduction system"/>
    <property type="evidence" value="ECO:0007669"/>
    <property type="project" value="InterPro"/>
</dbReference>
<keyword evidence="2" id="KW-0805">Transcription regulation</keyword>
<keyword evidence="1" id="KW-0597">Phosphoprotein</keyword>
<evidence type="ECO:0000256" key="3">
    <source>
        <dbReference type="ARBA" id="ARBA00023125"/>
    </source>
</evidence>
<dbReference type="PANTHER" id="PTHR43214:SF24">
    <property type="entry name" value="TRANSCRIPTIONAL REGULATORY PROTEIN NARL-RELATED"/>
    <property type="match status" value="1"/>
</dbReference>
<dbReference type="SUPFAM" id="SSF52172">
    <property type="entry name" value="CheY-like"/>
    <property type="match status" value="1"/>
</dbReference>
<evidence type="ECO:0000259" key="5">
    <source>
        <dbReference type="PROSITE" id="PS50043"/>
    </source>
</evidence>
<organism evidence="7">
    <name type="scientific">freshwater metagenome</name>
    <dbReference type="NCBI Taxonomy" id="449393"/>
    <lineage>
        <taxon>unclassified sequences</taxon>
        <taxon>metagenomes</taxon>
        <taxon>ecological metagenomes</taxon>
    </lineage>
</organism>
<reference evidence="7" key="1">
    <citation type="submission" date="2020-05" db="EMBL/GenBank/DDBJ databases">
        <authorList>
            <person name="Chiriac C."/>
            <person name="Salcher M."/>
            <person name="Ghai R."/>
            <person name="Kavagutti S V."/>
        </authorList>
    </citation>
    <scope>NUCLEOTIDE SEQUENCE</scope>
</reference>
<evidence type="ECO:0000256" key="1">
    <source>
        <dbReference type="ARBA" id="ARBA00022553"/>
    </source>
</evidence>
<dbReference type="GO" id="GO:0006355">
    <property type="term" value="P:regulation of DNA-templated transcription"/>
    <property type="evidence" value="ECO:0007669"/>
    <property type="project" value="InterPro"/>
</dbReference>
<dbReference type="Pfam" id="PF00072">
    <property type="entry name" value="Response_reg"/>
    <property type="match status" value="1"/>
</dbReference>
<proteinExistence type="predicted"/>
<gene>
    <name evidence="7" type="ORF">UFOPK1493_01640</name>
</gene>
<dbReference type="GO" id="GO:0003677">
    <property type="term" value="F:DNA binding"/>
    <property type="evidence" value="ECO:0007669"/>
    <property type="project" value="UniProtKB-KW"/>
</dbReference>
<dbReference type="PROSITE" id="PS50043">
    <property type="entry name" value="HTH_LUXR_2"/>
    <property type="match status" value="1"/>
</dbReference>
<evidence type="ECO:0000256" key="4">
    <source>
        <dbReference type="ARBA" id="ARBA00023163"/>
    </source>
</evidence>
<dbReference type="CDD" id="cd06170">
    <property type="entry name" value="LuxR_C_like"/>
    <property type="match status" value="1"/>
</dbReference>
<dbReference type="InterPro" id="IPR039420">
    <property type="entry name" value="WalR-like"/>
</dbReference>
<dbReference type="InterPro" id="IPR011006">
    <property type="entry name" value="CheY-like_superfamily"/>
</dbReference>
<feature type="domain" description="HTH luxR-type" evidence="5">
    <location>
        <begin position="153"/>
        <end position="218"/>
    </location>
</feature>
<dbReference type="EMBL" id="CAEZSR010000052">
    <property type="protein sequence ID" value="CAB4559149.1"/>
    <property type="molecule type" value="Genomic_DNA"/>
</dbReference>
<dbReference type="PROSITE" id="PS50110">
    <property type="entry name" value="RESPONSE_REGULATORY"/>
    <property type="match status" value="1"/>
</dbReference>
<dbReference type="Gene3D" id="3.40.50.2300">
    <property type="match status" value="1"/>
</dbReference>
<dbReference type="InterPro" id="IPR058245">
    <property type="entry name" value="NreC/VraR/RcsB-like_REC"/>
</dbReference>
<dbReference type="CDD" id="cd17535">
    <property type="entry name" value="REC_NarL-like"/>
    <property type="match status" value="1"/>
</dbReference>
<dbReference type="SUPFAM" id="SSF46894">
    <property type="entry name" value="C-terminal effector domain of the bipartite response regulators"/>
    <property type="match status" value="1"/>
</dbReference>
<dbReference type="InterPro" id="IPR016032">
    <property type="entry name" value="Sig_transdc_resp-reg_C-effctor"/>
</dbReference>
<evidence type="ECO:0000259" key="6">
    <source>
        <dbReference type="PROSITE" id="PS50110"/>
    </source>
</evidence>
<dbReference type="InterPro" id="IPR001789">
    <property type="entry name" value="Sig_transdc_resp-reg_receiver"/>
</dbReference>
<dbReference type="AlphaFoldDB" id="A0A6J6D8J8"/>
<protein>
    <submittedName>
        <fullName evidence="7">Unannotated protein</fullName>
    </submittedName>
</protein>
<dbReference type="SMART" id="SM00448">
    <property type="entry name" value="REC"/>
    <property type="match status" value="1"/>
</dbReference>
<accession>A0A6J6D8J8</accession>
<dbReference type="PANTHER" id="PTHR43214">
    <property type="entry name" value="TWO-COMPONENT RESPONSE REGULATOR"/>
    <property type="match status" value="1"/>
</dbReference>
<dbReference type="PRINTS" id="PR00038">
    <property type="entry name" value="HTHLUXR"/>
</dbReference>
<feature type="domain" description="Response regulatory" evidence="6">
    <location>
        <begin position="9"/>
        <end position="125"/>
    </location>
</feature>
<name>A0A6J6D8J8_9ZZZZ</name>
<sequence>MSEQVDPIRVVIADDQALVRAGLRQLLDDHDDIDVVSEARDGATAVAAVLGHRPDVVLMDLRMPGVDGIEATRSITAAGVSTRVLVLTTFDNDGLVIEAIRAGASGYVLKGIEPDDLADAIRTVARGDSLVSPAVTRVILDVVARTSRPDPESTALIELLTAREREIVADAAQGLSNLEISRRRHLSVATVRTHVGRAMLKVGARDRAQLVVIAHRAGLASGPA</sequence>
<evidence type="ECO:0000313" key="7">
    <source>
        <dbReference type="EMBL" id="CAB4559149.1"/>
    </source>
</evidence>
<dbReference type="InterPro" id="IPR000792">
    <property type="entry name" value="Tscrpt_reg_LuxR_C"/>
</dbReference>
<evidence type="ECO:0000256" key="2">
    <source>
        <dbReference type="ARBA" id="ARBA00023015"/>
    </source>
</evidence>
<keyword evidence="3" id="KW-0238">DNA-binding</keyword>
<dbReference type="SMART" id="SM00421">
    <property type="entry name" value="HTH_LUXR"/>
    <property type="match status" value="1"/>
</dbReference>
<dbReference type="Pfam" id="PF00196">
    <property type="entry name" value="GerE"/>
    <property type="match status" value="1"/>
</dbReference>